<dbReference type="STRING" id="1244108.SAMN05444004_109100"/>
<evidence type="ECO:0000256" key="1">
    <source>
        <dbReference type="ARBA" id="ARBA00022729"/>
    </source>
</evidence>
<keyword evidence="4" id="KW-1185">Reference proteome</keyword>
<dbReference type="InterPro" id="IPR011250">
    <property type="entry name" value="OMP/PagP_B-barrel"/>
</dbReference>
<dbReference type="AlphaFoldDB" id="A0A1H3RRN1"/>
<dbReference type="SUPFAM" id="SSF56925">
    <property type="entry name" value="OMPA-like"/>
    <property type="match status" value="1"/>
</dbReference>
<proteinExistence type="predicted"/>
<name>A0A1H3RRN1_9RHOB</name>
<dbReference type="Pfam" id="PF13505">
    <property type="entry name" value="OMP_b-brl"/>
    <property type="match status" value="1"/>
</dbReference>
<protein>
    <submittedName>
        <fullName evidence="3">Opacity protein</fullName>
    </submittedName>
</protein>
<organism evidence="3 4">
    <name type="scientific">Jannaschia faecimaris</name>
    <dbReference type="NCBI Taxonomy" id="1244108"/>
    <lineage>
        <taxon>Bacteria</taxon>
        <taxon>Pseudomonadati</taxon>
        <taxon>Pseudomonadota</taxon>
        <taxon>Alphaproteobacteria</taxon>
        <taxon>Rhodobacterales</taxon>
        <taxon>Roseobacteraceae</taxon>
        <taxon>Jannaschia</taxon>
    </lineage>
</organism>
<accession>A0A1H3RRN1</accession>
<dbReference type="RefSeq" id="WP_092646008.1">
    <property type="nucleotide sequence ID" value="NZ_FNPX01000009.1"/>
</dbReference>
<gene>
    <name evidence="3" type="ORF">SAMN05444004_109100</name>
</gene>
<dbReference type="InterPro" id="IPR027385">
    <property type="entry name" value="Beta-barrel_OMP"/>
</dbReference>
<keyword evidence="1" id="KW-0732">Signal</keyword>
<reference evidence="4" key="1">
    <citation type="submission" date="2016-10" db="EMBL/GenBank/DDBJ databases">
        <authorList>
            <person name="Varghese N."/>
            <person name="Submissions S."/>
        </authorList>
    </citation>
    <scope>NUCLEOTIDE SEQUENCE [LARGE SCALE GENOMIC DNA]</scope>
    <source>
        <strain evidence="4">DSM 100420</strain>
    </source>
</reference>
<evidence type="ECO:0000313" key="4">
    <source>
        <dbReference type="Proteomes" id="UP000198914"/>
    </source>
</evidence>
<dbReference type="Proteomes" id="UP000198914">
    <property type="component" value="Unassembled WGS sequence"/>
</dbReference>
<evidence type="ECO:0000313" key="3">
    <source>
        <dbReference type="EMBL" id="SDZ28434.1"/>
    </source>
</evidence>
<dbReference type="EMBL" id="FNPX01000009">
    <property type="protein sequence ID" value="SDZ28434.1"/>
    <property type="molecule type" value="Genomic_DNA"/>
</dbReference>
<sequence>MKLQSTFGRCRFVVAGPAAAQDTLGTANIDWSGAYISGTIGRANYGVETDISGPTLTLSENDLGYSISLGHQVQTGRVVVGGELSIWDVAGEIEVAGVGSTEIDRGLSAAVKLGYEMGESLIYGTAGYSNVKFSLSRLGSETEDGYNFGLGIDFKATDRVTYGVNYTSHNFSLESGGGPNVSVFSDVVGFRMSYSF</sequence>
<feature type="domain" description="Outer membrane protein beta-barrel" evidence="2">
    <location>
        <begin position="14"/>
        <end position="191"/>
    </location>
</feature>
<evidence type="ECO:0000259" key="2">
    <source>
        <dbReference type="Pfam" id="PF13505"/>
    </source>
</evidence>
<dbReference type="OrthoDB" id="268975at2"/>